<proteinExistence type="predicted"/>
<gene>
    <name evidence="1" type="ORF">A2930_02280</name>
</gene>
<organism evidence="1 2">
    <name type="scientific">Candidatus Giovannonibacteria bacterium RIFCSPLOWO2_01_FULL_45_34</name>
    <dbReference type="NCBI Taxonomy" id="1798351"/>
    <lineage>
        <taxon>Bacteria</taxon>
        <taxon>Candidatus Giovannoniibacteriota</taxon>
    </lineage>
</organism>
<protein>
    <submittedName>
        <fullName evidence="1">Uncharacterized protein</fullName>
    </submittedName>
</protein>
<comment type="caution">
    <text evidence="1">The sequence shown here is derived from an EMBL/GenBank/DDBJ whole genome shotgun (WGS) entry which is preliminary data.</text>
</comment>
<name>A0A1F5X044_9BACT</name>
<dbReference type="EMBL" id="MFID01000014">
    <property type="protein sequence ID" value="OGF81266.1"/>
    <property type="molecule type" value="Genomic_DNA"/>
</dbReference>
<reference evidence="1 2" key="1">
    <citation type="journal article" date="2016" name="Nat. Commun.">
        <title>Thousands of microbial genomes shed light on interconnected biogeochemical processes in an aquifer system.</title>
        <authorList>
            <person name="Anantharaman K."/>
            <person name="Brown C.T."/>
            <person name="Hug L.A."/>
            <person name="Sharon I."/>
            <person name="Castelle C.J."/>
            <person name="Probst A.J."/>
            <person name="Thomas B.C."/>
            <person name="Singh A."/>
            <person name="Wilkins M.J."/>
            <person name="Karaoz U."/>
            <person name="Brodie E.L."/>
            <person name="Williams K.H."/>
            <person name="Hubbard S.S."/>
            <person name="Banfield J.F."/>
        </authorList>
    </citation>
    <scope>NUCLEOTIDE SEQUENCE [LARGE SCALE GENOMIC DNA]</scope>
</reference>
<evidence type="ECO:0000313" key="2">
    <source>
        <dbReference type="Proteomes" id="UP000178114"/>
    </source>
</evidence>
<sequence>MADEETEGKILGLDSVIDMFRGCANLLMFLSKHSEMTTDDEKSDLLCLHLKDSSDLTDMLLSAVAEEICRQHNNFSTQFTDSPEDLVSRRDKIVLKAIEKYLQKAPK</sequence>
<evidence type="ECO:0000313" key="1">
    <source>
        <dbReference type="EMBL" id="OGF81266.1"/>
    </source>
</evidence>
<dbReference type="Proteomes" id="UP000178114">
    <property type="component" value="Unassembled WGS sequence"/>
</dbReference>
<dbReference type="AlphaFoldDB" id="A0A1F5X044"/>
<dbReference type="STRING" id="1798351.A2930_02280"/>
<accession>A0A1F5X044</accession>